<evidence type="ECO:0000259" key="3">
    <source>
        <dbReference type="PROSITE" id="PS50158"/>
    </source>
</evidence>
<dbReference type="GO" id="GO:0003676">
    <property type="term" value="F:nucleic acid binding"/>
    <property type="evidence" value="ECO:0007669"/>
    <property type="project" value="InterPro"/>
</dbReference>
<gene>
    <name evidence="4" type="ORF">ILUMI_25461</name>
</gene>
<comment type="caution">
    <text evidence="4">The sequence shown here is derived from an EMBL/GenBank/DDBJ whole genome shotgun (WGS) entry which is preliminary data.</text>
</comment>
<dbReference type="GO" id="GO:0008270">
    <property type="term" value="F:zinc ion binding"/>
    <property type="evidence" value="ECO:0007669"/>
    <property type="project" value="UniProtKB-KW"/>
</dbReference>
<feature type="compositionally biased region" description="Basic and acidic residues" evidence="2">
    <location>
        <begin position="16"/>
        <end position="28"/>
    </location>
</feature>
<dbReference type="PROSITE" id="PS50158">
    <property type="entry name" value="ZF_CCHC"/>
    <property type="match status" value="1"/>
</dbReference>
<protein>
    <recommendedName>
        <fullName evidence="3">CCHC-type domain-containing protein</fullName>
    </recommendedName>
</protein>
<evidence type="ECO:0000313" key="4">
    <source>
        <dbReference type="EMBL" id="KAF2880719.1"/>
    </source>
</evidence>
<feature type="region of interest" description="Disordered" evidence="2">
    <location>
        <begin position="50"/>
        <end position="109"/>
    </location>
</feature>
<sequence length="130" mass="14715">MPQDKISCEVVKSKLRAEAEKSKWREDTSNGNQMAFTSETCFSCGRAGHYKRDSKVNAARGRGTNNYGGRRQNVGTNSRPGERNQRHPRSRPDSRRGTTRGTYHRRYVKQSESAMFNEQSSVASAMKIIV</sequence>
<feature type="domain" description="CCHC-type" evidence="3">
    <location>
        <begin position="41"/>
        <end position="53"/>
    </location>
</feature>
<dbReference type="Proteomes" id="UP000801492">
    <property type="component" value="Unassembled WGS sequence"/>
</dbReference>
<dbReference type="SUPFAM" id="SSF57756">
    <property type="entry name" value="Retrovirus zinc finger-like domains"/>
    <property type="match status" value="1"/>
</dbReference>
<reference evidence="4" key="1">
    <citation type="submission" date="2019-08" db="EMBL/GenBank/DDBJ databases">
        <title>The genome of the North American firefly Photinus pyralis.</title>
        <authorList>
            <consortium name="Photinus pyralis genome working group"/>
            <person name="Fallon T.R."/>
            <person name="Sander Lower S.E."/>
            <person name="Weng J.-K."/>
        </authorList>
    </citation>
    <scope>NUCLEOTIDE SEQUENCE</scope>
    <source>
        <strain evidence="4">TRF0915ILg1</strain>
        <tissue evidence="4">Whole body</tissue>
    </source>
</reference>
<keyword evidence="1" id="KW-0862">Zinc</keyword>
<dbReference type="AlphaFoldDB" id="A0A8K0C5J4"/>
<feature type="region of interest" description="Disordered" evidence="2">
    <location>
        <begin position="16"/>
        <end position="36"/>
    </location>
</feature>
<organism evidence="4 5">
    <name type="scientific">Ignelater luminosus</name>
    <name type="common">Cucubano</name>
    <name type="synonym">Pyrophorus luminosus</name>
    <dbReference type="NCBI Taxonomy" id="2038154"/>
    <lineage>
        <taxon>Eukaryota</taxon>
        <taxon>Metazoa</taxon>
        <taxon>Ecdysozoa</taxon>
        <taxon>Arthropoda</taxon>
        <taxon>Hexapoda</taxon>
        <taxon>Insecta</taxon>
        <taxon>Pterygota</taxon>
        <taxon>Neoptera</taxon>
        <taxon>Endopterygota</taxon>
        <taxon>Coleoptera</taxon>
        <taxon>Polyphaga</taxon>
        <taxon>Elateriformia</taxon>
        <taxon>Elateroidea</taxon>
        <taxon>Elateridae</taxon>
        <taxon>Agrypninae</taxon>
        <taxon>Pyrophorini</taxon>
        <taxon>Ignelater</taxon>
    </lineage>
</organism>
<proteinExistence type="predicted"/>
<accession>A0A8K0C5J4</accession>
<dbReference type="InterPro" id="IPR036875">
    <property type="entry name" value="Znf_CCHC_sf"/>
</dbReference>
<keyword evidence="1" id="KW-0863">Zinc-finger</keyword>
<evidence type="ECO:0000313" key="5">
    <source>
        <dbReference type="Proteomes" id="UP000801492"/>
    </source>
</evidence>
<dbReference type="InterPro" id="IPR001878">
    <property type="entry name" value="Znf_CCHC"/>
</dbReference>
<keyword evidence="5" id="KW-1185">Reference proteome</keyword>
<feature type="compositionally biased region" description="Basic and acidic residues" evidence="2">
    <location>
        <begin position="80"/>
        <end position="96"/>
    </location>
</feature>
<feature type="compositionally biased region" description="Low complexity" evidence="2">
    <location>
        <begin position="57"/>
        <end position="73"/>
    </location>
</feature>
<evidence type="ECO:0000256" key="2">
    <source>
        <dbReference type="SAM" id="MobiDB-lite"/>
    </source>
</evidence>
<dbReference type="EMBL" id="VTPC01090922">
    <property type="protein sequence ID" value="KAF2880719.1"/>
    <property type="molecule type" value="Genomic_DNA"/>
</dbReference>
<keyword evidence="1" id="KW-0479">Metal-binding</keyword>
<name>A0A8K0C5J4_IGNLU</name>
<evidence type="ECO:0000256" key="1">
    <source>
        <dbReference type="PROSITE-ProRule" id="PRU00047"/>
    </source>
</evidence>